<dbReference type="GeneID" id="9046719"/>
<organism evidence="3">
    <name type="scientific">Perkinsus marinus (strain ATCC 50983 / TXsc)</name>
    <dbReference type="NCBI Taxonomy" id="423536"/>
    <lineage>
        <taxon>Eukaryota</taxon>
        <taxon>Sar</taxon>
        <taxon>Alveolata</taxon>
        <taxon>Perkinsozoa</taxon>
        <taxon>Perkinsea</taxon>
        <taxon>Perkinsida</taxon>
        <taxon>Perkinsidae</taxon>
        <taxon>Perkinsus</taxon>
    </lineage>
</organism>
<dbReference type="EMBL" id="GG676741">
    <property type="protein sequence ID" value="EER11386.1"/>
    <property type="molecule type" value="Genomic_DNA"/>
</dbReference>
<evidence type="ECO:0000313" key="3">
    <source>
        <dbReference type="Proteomes" id="UP000007800"/>
    </source>
</evidence>
<dbReference type="RefSeq" id="XP_002779591.1">
    <property type="nucleotide sequence ID" value="XM_002779545.1"/>
</dbReference>
<dbReference type="InParanoid" id="C5KVV9"/>
<sequence length="139" mass="15763">MPRGSQTPNPGGTPASGSFTPLRDSPHPTHPGIREDGVGRKKRKEKADPVSTLHEEMEAKLRMVDVEADDAFKEVIRIFTLGVQEGRYYKTSIAFLRNVGSYMAQLYAFKCDELALERAKRIEHMEELAKMKAEREKEK</sequence>
<evidence type="ECO:0000313" key="2">
    <source>
        <dbReference type="EMBL" id="EER11386.1"/>
    </source>
</evidence>
<dbReference type="AlphaFoldDB" id="C5KVV9"/>
<keyword evidence="3" id="KW-1185">Reference proteome</keyword>
<accession>C5KVV9</accession>
<name>C5KVV9_PERM5</name>
<reference evidence="2 3" key="1">
    <citation type="submission" date="2008-07" db="EMBL/GenBank/DDBJ databases">
        <authorList>
            <person name="El-Sayed N."/>
            <person name="Caler E."/>
            <person name="Inman J."/>
            <person name="Amedeo P."/>
            <person name="Hass B."/>
            <person name="Wortman J."/>
        </authorList>
    </citation>
    <scope>NUCLEOTIDE SEQUENCE [LARGE SCALE GENOMIC DNA]</scope>
    <source>
        <strain evidence="3">ATCC 50983 / TXsc</strain>
    </source>
</reference>
<protein>
    <submittedName>
        <fullName evidence="2">Uncharacterized protein</fullName>
    </submittedName>
</protein>
<evidence type="ECO:0000256" key="1">
    <source>
        <dbReference type="SAM" id="MobiDB-lite"/>
    </source>
</evidence>
<proteinExistence type="predicted"/>
<feature type="compositionally biased region" description="Basic and acidic residues" evidence="1">
    <location>
        <begin position="24"/>
        <end position="53"/>
    </location>
</feature>
<gene>
    <name evidence="2" type="ORF">Pmar_PMAR019355</name>
</gene>
<feature type="compositionally biased region" description="Polar residues" evidence="1">
    <location>
        <begin position="1"/>
        <end position="19"/>
    </location>
</feature>
<feature type="region of interest" description="Disordered" evidence="1">
    <location>
        <begin position="1"/>
        <end position="53"/>
    </location>
</feature>
<dbReference type="Proteomes" id="UP000007800">
    <property type="component" value="Unassembled WGS sequence"/>
</dbReference>